<dbReference type="Proteomes" id="UP000318017">
    <property type="component" value="Chromosome"/>
</dbReference>
<dbReference type="KEGG" id="ahel:Q31a_28100"/>
<evidence type="ECO:0000313" key="2">
    <source>
        <dbReference type="Proteomes" id="UP000318017"/>
    </source>
</evidence>
<reference evidence="1 2" key="1">
    <citation type="submission" date="2019-02" db="EMBL/GenBank/DDBJ databases">
        <title>Deep-cultivation of Planctomycetes and their phenomic and genomic characterization uncovers novel biology.</title>
        <authorList>
            <person name="Wiegand S."/>
            <person name="Jogler M."/>
            <person name="Boedeker C."/>
            <person name="Pinto D."/>
            <person name="Vollmers J."/>
            <person name="Rivas-Marin E."/>
            <person name="Kohn T."/>
            <person name="Peeters S.H."/>
            <person name="Heuer A."/>
            <person name="Rast P."/>
            <person name="Oberbeckmann S."/>
            <person name="Bunk B."/>
            <person name="Jeske O."/>
            <person name="Meyerdierks A."/>
            <person name="Storesund J.E."/>
            <person name="Kallscheuer N."/>
            <person name="Luecker S."/>
            <person name="Lage O.M."/>
            <person name="Pohl T."/>
            <person name="Merkel B.J."/>
            <person name="Hornburger P."/>
            <person name="Mueller R.-W."/>
            <person name="Bruemmer F."/>
            <person name="Labrenz M."/>
            <person name="Spormann A.M."/>
            <person name="Op den Camp H."/>
            <person name="Overmann J."/>
            <person name="Amann R."/>
            <person name="Jetten M.S.M."/>
            <person name="Mascher T."/>
            <person name="Medema M.H."/>
            <person name="Devos D.P."/>
            <person name="Kaster A.-K."/>
            <person name="Ovreas L."/>
            <person name="Rohde M."/>
            <person name="Galperin M.Y."/>
            <person name="Jogler C."/>
        </authorList>
    </citation>
    <scope>NUCLEOTIDE SEQUENCE [LARGE SCALE GENOMIC DNA]</scope>
    <source>
        <strain evidence="1 2">Q31a</strain>
    </source>
</reference>
<protein>
    <submittedName>
        <fullName evidence="1">Uncharacterized protein</fullName>
    </submittedName>
</protein>
<name>A0A518G7C9_9BACT</name>
<gene>
    <name evidence="1" type="ORF">Q31a_28100</name>
</gene>
<evidence type="ECO:0000313" key="1">
    <source>
        <dbReference type="EMBL" id="QDV24492.1"/>
    </source>
</evidence>
<organism evidence="1 2">
    <name type="scientific">Aureliella helgolandensis</name>
    <dbReference type="NCBI Taxonomy" id="2527968"/>
    <lineage>
        <taxon>Bacteria</taxon>
        <taxon>Pseudomonadati</taxon>
        <taxon>Planctomycetota</taxon>
        <taxon>Planctomycetia</taxon>
        <taxon>Pirellulales</taxon>
        <taxon>Pirellulaceae</taxon>
        <taxon>Aureliella</taxon>
    </lineage>
</organism>
<dbReference type="AlphaFoldDB" id="A0A518G7C9"/>
<proteinExistence type="predicted"/>
<accession>A0A518G7C9</accession>
<dbReference type="EMBL" id="CP036298">
    <property type="protein sequence ID" value="QDV24492.1"/>
    <property type="molecule type" value="Genomic_DNA"/>
</dbReference>
<keyword evidence="2" id="KW-1185">Reference proteome</keyword>
<sequence>MGLLNLIRLAQGTGLTAGVLKKLESLALPDRVLKQLRHKLRKFLVKKLGLNASKLIGRQGVKLLPGINFGMCIVEGGMFAECKFACEDGKFTETDTFPEKTKGIPRDGDILEECPPNMYRGLNGRCYFFES</sequence>